<proteinExistence type="predicted"/>
<reference evidence="1" key="1">
    <citation type="submission" date="2022-02" db="EMBL/GenBank/DDBJ databases">
        <title>Plant Genome Project.</title>
        <authorList>
            <person name="Zhang R.-G."/>
        </authorList>
    </citation>
    <scope>NUCLEOTIDE SEQUENCE</scope>
    <source>
        <strain evidence="1">AT1</strain>
    </source>
</reference>
<keyword evidence="2" id="KW-1185">Reference proteome</keyword>
<evidence type="ECO:0000313" key="1">
    <source>
        <dbReference type="EMBL" id="KAI8571249.1"/>
    </source>
</evidence>
<evidence type="ECO:0000313" key="2">
    <source>
        <dbReference type="Proteomes" id="UP001062846"/>
    </source>
</evidence>
<dbReference type="Proteomes" id="UP001062846">
    <property type="component" value="Chromosome 1"/>
</dbReference>
<organism evidence="1 2">
    <name type="scientific">Rhododendron molle</name>
    <name type="common">Chinese azalea</name>
    <name type="synonym">Azalea mollis</name>
    <dbReference type="NCBI Taxonomy" id="49168"/>
    <lineage>
        <taxon>Eukaryota</taxon>
        <taxon>Viridiplantae</taxon>
        <taxon>Streptophyta</taxon>
        <taxon>Embryophyta</taxon>
        <taxon>Tracheophyta</taxon>
        <taxon>Spermatophyta</taxon>
        <taxon>Magnoliopsida</taxon>
        <taxon>eudicotyledons</taxon>
        <taxon>Gunneridae</taxon>
        <taxon>Pentapetalae</taxon>
        <taxon>asterids</taxon>
        <taxon>Ericales</taxon>
        <taxon>Ericaceae</taxon>
        <taxon>Ericoideae</taxon>
        <taxon>Rhodoreae</taxon>
        <taxon>Rhododendron</taxon>
    </lineage>
</organism>
<dbReference type="EMBL" id="CM046388">
    <property type="protein sequence ID" value="KAI8571249.1"/>
    <property type="molecule type" value="Genomic_DNA"/>
</dbReference>
<name>A0ACC0Q1E7_RHOML</name>
<protein>
    <submittedName>
        <fullName evidence="1">Uncharacterized protein</fullName>
    </submittedName>
</protein>
<sequence>MLTVLSILVIILVDTGNGSLTSSTKANSTSPENSSTLESHEFESGGITAATPENVGHLCRNPGCSNVDVFTYEEMRLATMHFQPAIVLGEGGFGIVYKGVIDESVRPRYETTNVAIKVLAPQAFQGDREWLVFSSTSFLFLSFFGGSFVSGCVDFSVRGKKVEEGGGFEVWEWQSAQGDWAGKRSLMCYGLAFREKIRKSGRTL</sequence>
<accession>A0ACC0Q1E7</accession>
<comment type="caution">
    <text evidence="1">The sequence shown here is derived from an EMBL/GenBank/DDBJ whole genome shotgun (WGS) entry which is preliminary data.</text>
</comment>
<gene>
    <name evidence="1" type="ORF">RHMOL_Rhmol01G0104600</name>
</gene>